<dbReference type="AlphaFoldDB" id="A0A3N1P5I4"/>
<comment type="cofactor">
    <cofactor evidence="6">
        <name>FMN</name>
        <dbReference type="ChEBI" id="CHEBI:58210"/>
    </cofactor>
    <text evidence="6">Binds 1 FMN per subunit.</text>
</comment>
<dbReference type="GO" id="GO:0010181">
    <property type="term" value="F:FMN binding"/>
    <property type="evidence" value="ECO:0007669"/>
    <property type="project" value="UniProtKB-UniRule"/>
</dbReference>
<comment type="function">
    <text evidence="6">Also exhibits azoreductase activity. Catalyzes the reductive cleavage of the azo bond in aromatic azo compounds to the corresponding amines.</text>
</comment>
<organism evidence="8 9">
    <name type="scientific">Marinimicrobium koreense</name>
    <dbReference type="NCBI Taxonomy" id="306545"/>
    <lineage>
        <taxon>Bacteria</taxon>
        <taxon>Pseudomonadati</taxon>
        <taxon>Pseudomonadota</taxon>
        <taxon>Gammaproteobacteria</taxon>
        <taxon>Cellvibrionales</taxon>
        <taxon>Cellvibrionaceae</taxon>
        <taxon>Marinimicrobium</taxon>
    </lineage>
</organism>
<evidence type="ECO:0000259" key="7">
    <source>
        <dbReference type="Pfam" id="PF02525"/>
    </source>
</evidence>
<name>A0A3N1P5I4_9GAMM</name>
<dbReference type="GO" id="GO:0016652">
    <property type="term" value="F:oxidoreductase activity, acting on NAD(P)H as acceptor"/>
    <property type="evidence" value="ECO:0007669"/>
    <property type="project" value="UniProtKB-UniRule"/>
</dbReference>
<comment type="function">
    <text evidence="6">Quinone reductase that provides resistance to thiol-specific stress caused by electrophilic quinones.</text>
</comment>
<dbReference type="GO" id="GO:0009055">
    <property type="term" value="F:electron transfer activity"/>
    <property type="evidence" value="ECO:0007669"/>
    <property type="project" value="UniProtKB-UniRule"/>
</dbReference>
<evidence type="ECO:0000313" key="8">
    <source>
        <dbReference type="EMBL" id="ROQ20086.1"/>
    </source>
</evidence>
<feature type="domain" description="Flavodoxin-like fold" evidence="7">
    <location>
        <begin position="3"/>
        <end position="197"/>
    </location>
</feature>
<dbReference type="EMBL" id="RJUK01000001">
    <property type="protein sequence ID" value="ROQ20086.1"/>
    <property type="molecule type" value="Genomic_DNA"/>
</dbReference>
<dbReference type="InterPro" id="IPR023048">
    <property type="entry name" value="NADH:quinone_OxRdtase_FMN_depd"/>
</dbReference>
<comment type="catalytic activity">
    <reaction evidence="5">
        <text>N,N-dimethyl-1,4-phenylenediamine + anthranilate + 2 NAD(+) = 2-(4-dimethylaminophenyl)diazenylbenzoate + 2 NADH + 2 H(+)</text>
        <dbReference type="Rhea" id="RHEA:55872"/>
        <dbReference type="ChEBI" id="CHEBI:15378"/>
        <dbReference type="ChEBI" id="CHEBI:15783"/>
        <dbReference type="ChEBI" id="CHEBI:16567"/>
        <dbReference type="ChEBI" id="CHEBI:57540"/>
        <dbReference type="ChEBI" id="CHEBI:57945"/>
        <dbReference type="ChEBI" id="CHEBI:71579"/>
        <dbReference type="EC" id="1.7.1.17"/>
    </reaction>
    <physiologicalReaction direction="right-to-left" evidence="5">
        <dbReference type="Rhea" id="RHEA:55874"/>
    </physiologicalReaction>
</comment>
<dbReference type="PANTHER" id="PTHR43741">
    <property type="entry name" value="FMN-DEPENDENT NADH-AZOREDUCTASE 1"/>
    <property type="match status" value="1"/>
</dbReference>
<dbReference type="RefSeq" id="WP_123637328.1">
    <property type="nucleotide sequence ID" value="NZ_RJUK01000001.1"/>
</dbReference>
<feature type="binding site" evidence="6">
    <location>
        <begin position="96"/>
        <end position="99"/>
    </location>
    <ligand>
        <name>FMN</name>
        <dbReference type="ChEBI" id="CHEBI:58210"/>
    </ligand>
</feature>
<keyword evidence="4 6" id="KW-0520">NAD</keyword>
<keyword evidence="1 6" id="KW-0285">Flavoprotein</keyword>
<comment type="similarity">
    <text evidence="6">Belongs to the azoreductase type 1 family.</text>
</comment>
<evidence type="ECO:0000256" key="3">
    <source>
        <dbReference type="ARBA" id="ARBA00023002"/>
    </source>
</evidence>
<comment type="caution">
    <text evidence="8">The sequence shown here is derived from an EMBL/GenBank/DDBJ whole genome shotgun (WGS) entry which is preliminary data.</text>
</comment>
<evidence type="ECO:0000256" key="2">
    <source>
        <dbReference type="ARBA" id="ARBA00022643"/>
    </source>
</evidence>
<dbReference type="OrthoDB" id="9787136at2"/>
<dbReference type="HAMAP" id="MF_01216">
    <property type="entry name" value="Azoreductase_type1"/>
    <property type="match status" value="1"/>
</dbReference>
<evidence type="ECO:0000313" key="9">
    <source>
        <dbReference type="Proteomes" id="UP000273643"/>
    </source>
</evidence>
<proteinExistence type="inferred from homology"/>
<evidence type="ECO:0000256" key="6">
    <source>
        <dbReference type="HAMAP-Rule" id="MF_01216"/>
    </source>
</evidence>
<dbReference type="Gene3D" id="3.40.50.360">
    <property type="match status" value="1"/>
</dbReference>
<keyword evidence="9" id="KW-1185">Reference proteome</keyword>
<dbReference type="EC" id="1.7.1.17" evidence="6"/>
<evidence type="ECO:0000256" key="5">
    <source>
        <dbReference type="ARBA" id="ARBA00048542"/>
    </source>
</evidence>
<reference evidence="8 9" key="1">
    <citation type="submission" date="2018-11" db="EMBL/GenBank/DDBJ databases">
        <title>Genomic Encyclopedia of Type Strains, Phase IV (KMG-IV): sequencing the most valuable type-strain genomes for metagenomic binning, comparative biology and taxonomic classification.</title>
        <authorList>
            <person name="Goeker M."/>
        </authorList>
    </citation>
    <scope>NUCLEOTIDE SEQUENCE [LARGE SCALE GENOMIC DNA]</scope>
    <source>
        <strain evidence="8 9">DSM 16974</strain>
    </source>
</reference>
<keyword evidence="2 6" id="KW-0288">FMN</keyword>
<evidence type="ECO:0000256" key="4">
    <source>
        <dbReference type="ARBA" id="ARBA00023027"/>
    </source>
</evidence>
<dbReference type="GO" id="GO:0016655">
    <property type="term" value="F:oxidoreductase activity, acting on NAD(P)H, quinone or similar compound as acceptor"/>
    <property type="evidence" value="ECO:0007669"/>
    <property type="project" value="InterPro"/>
</dbReference>
<dbReference type="EC" id="1.6.5.-" evidence="6"/>
<dbReference type="Proteomes" id="UP000273643">
    <property type="component" value="Unassembled WGS sequence"/>
</dbReference>
<keyword evidence="3 6" id="KW-0560">Oxidoreductase</keyword>
<sequence>MATLLQINSSLSGDDGHSSALSNKFVQRWREHNPGGKVIVRDLARHPIPHLDAERLHAFITPAEKRTATQQDIVSYSDQLIDELKRADVIVFGVPMYNFGVPSTLKAYFDHIARSGETFRYTSNGPEGLLEDKPVYIFAARGGIYQGTDADSQTGYLNTFLGFIGLTKTHFVYAEGLAMGEDNQKKALSSAEQEITELAAA</sequence>
<comment type="catalytic activity">
    <reaction evidence="6">
        <text>2 a quinone + NADH + H(+) = 2 a 1,4-benzosemiquinone + NAD(+)</text>
        <dbReference type="Rhea" id="RHEA:65952"/>
        <dbReference type="ChEBI" id="CHEBI:15378"/>
        <dbReference type="ChEBI" id="CHEBI:57540"/>
        <dbReference type="ChEBI" id="CHEBI:57945"/>
        <dbReference type="ChEBI" id="CHEBI:132124"/>
        <dbReference type="ChEBI" id="CHEBI:134225"/>
    </reaction>
</comment>
<accession>A0A3N1P5I4</accession>
<dbReference type="InterPro" id="IPR029039">
    <property type="entry name" value="Flavoprotein-like_sf"/>
</dbReference>
<dbReference type="PANTHER" id="PTHR43741:SF2">
    <property type="entry name" value="FMN-DEPENDENT NADH:QUINONE OXIDOREDUCTASE"/>
    <property type="match status" value="1"/>
</dbReference>
<dbReference type="Pfam" id="PF02525">
    <property type="entry name" value="Flavodoxin_2"/>
    <property type="match status" value="1"/>
</dbReference>
<evidence type="ECO:0000256" key="1">
    <source>
        <dbReference type="ARBA" id="ARBA00022630"/>
    </source>
</evidence>
<dbReference type="SUPFAM" id="SSF52218">
    <property type="entry name" value="Flavoproteins"/>
    <property type="match status" value="1"/>
</dbReference>
<comment type="caution">
    <text evidence="6">Lacks conserved residue(s) required for the propagation of feature annotation.</text>
</comment>
<gene>
    <name evidence="6" type="primary">azoR</name>
    <name evidence="8" type="ORF">EDC38_0680</name>
</gene>
<dbReference type="InterPro" id="IPR050104">
    <property type="entry name" value="FMN-dep_NADH:Q_OxRdtase_AzoR1"/>
</dbReference>
<protein>
    <recommendedName>
        <fullName evidence="6">FMN dependent NADH:quinone oxidoreductase</fullName>
        <ecNumber evidence="6">1.6.5.-</ecNumber>
    </recommendedName>
    <alternativeName>
        <fullName evidence="6">Azo-dye reductase</fullName>
    </alternativeName>
    <alternativeName>
        <fullName evidence="6">FMN-dependent NADH-azo compound oxidoreductase</fullName>
    </alternativeName>
    <alternativeName>
        <fullName evidence="6">FMN-dependent NADH-azoreductase</fullName>
        <ecNumber evidence="6">1.7.1.17</ecNumber>
    </alternativeName>
</protein>
<feature type="binding site" evidence="6">
    <location>
        <position position="10"/>
    </location>
    <ligand>
        <name>FMN</name>
        <dbReference type="ChEBI" id="CHEBI:58210"/>
    </ligand>
</feature>
<dbReference type="InterPro" id="IPR003680">
    <property type="entry name" value="Flavodoxin_fold"/>
</dbReference>
<comment type="subunit">
    <text evidence="6">Homodimer.</text>
</comment>